<dbReference type="InterPro" id="IPR002686">
    <property type="entry name" value="Transposase_17"/>
</dbReference>
<proteinExistence type="predicted"/>
<evidence type="ECO:0000313" key="2">
    <source>
        <dbReference type="EMBL" id="TSJ39085.1"/>
    </source>
</evidence>
<dbReference type="InterPro" id="IPR036515">
    <property type="entry name" value="Transposase_17_sf"/>
</dbReference>
<accession>A0A556MGY1</accession>
<feature type="domain" description="Transposase IS200-like" evidence="1">
    <location>
        <begin position="20"/>
        <end position="164"/>
    </location>
</feature>
<dbReference type="OrthoDB" id="9794403at2"/>
<gene>
    <name evidence="2" type="ORF">FO442_18095</name>
</gene>
<organism evidence="2 3">
    <name type="scientific">Fluviicola chungangensis</name>
    <dbReference type="NCBI Taxonomy" id="2597671"/>
    <lineage>
        <taxon>Bacteria</taxon>
        <taxon>Pseudomonadati</taxon>
        <taxon>Bacteroidota</taxon>
        <taxon>Flavobacteriia</taxon>
        <taxon>Flavobacteriales</taxon>
        <taxon>Crocinitomicaceae</taxon>
        <taxon>Fluviicola</taxon>
    </lineage>
</organism>
<keyword evidence="3" id="KW-1185">Reference proteome</keyword>
<name>A0A556MGY1_9FLAO</name>
<dbReference type="GO" id="GO:0006313">
    <property type="term" value="P:DNA transposition"/>
    <property type="evidence" value="ECO:0007669"/>
    <property type="project" value="InterPro"/>
</dbReference>
<dbReference type="EMBL" id="VLPL01000012">
    <property type="protein sequence ID" value="TSJ39085.1"/>
    <property type="molecule type" value="Genomic_DNA"/>
</dbReference>
<dbReference type="SUPFAM" id="SSF143422">
    <property type="entry name" value="Transposase IS200-like"/>
    <property type="match status" value="1"/>
</dbReference>
<sequence>MYSSAIHKRQSRRLNGHDYASAGLYFITLNTENRNKLFGEIKNGFMQLNEAGLIAQKCWLEIPEHFPHATLLDFVIMPNHIHGIIEIIYNPVGAKNFSPLLEPQSGCTSPTKTIGSIVRGFKIGVTKWIRQHTTIHEVWQRNYYDHIIHDTDSFERICKYIRDNPKNWNENDLS</sequence>
<dbReference type="Gene3D" id="3.30.70.1290">
    <property type="entry name" value="Transposase IS200-like"/>
    <property type="match status" value="1"/>
</dbReference>
<dbReference type="AlphaFoldDB" id="A0A556MGY1"/>
<protein>
    <recommendedName>
        <fullName evidence="1">Transposase IS200-like domain-containing protein</fullName>
    </recommendedName>
</protein>
<dbReference type="PANTHER" id="PTHR36966">
    <property type="entry name" value="REP-ASSOCIATED TYROSINE TRANSPOSASE"/>
    <property type="match status" value="1"/>
</dbReference>
<reference evidence="2 3" key="1">
    <citation type="submission" date="2019-07" db="EMBL/GenBank/DDBJ databases">
        <authorList>
            <person name="Huq M.A."/>
        </authorList>
    </citation>
    <scope>NUCLEOTIDE SEQUENCE [LARGE SCALE GENOMIC DNA]</scope>
    <source>
        <strain evidence="2 3">MAH-3</strain>
    </source>
</reference>
<dbReference type="Proteomes" id="UP000316008">
    <property type="component" value="Unassembled WGS sequence"/>
</dbReference>
<evidence type="ECO:0000313" key="3">
    <source>
        <dbReference type="Proteomes" id="UP000316008"/>
    </source>
</evidence>
<comment type="caution">
    <text evidence="2">The sequence shown here is derived from an EMBL/GenBank/DDBJ whole genome shotgun (WGS) entry which is preliminary data.</text>
</comment>
<dbReference type="SMART" id="SM01321">
    <property type="entry name" value="Y1_Tnp"/>
    <property type="match status" value="1"/>
</dbReference>
<evidence type="ECO:0000259" key="1">
    <source>
        <dbReference type="SMART" id="SM01321"/>
    </source>
</evidence>
<dbReference type="PANTHER" id="PTHR36966:SF1">
    <property type="entry name" value="REP-ASSOCIATED TYROSINE TRANSPOSASE"/>
    <property type="match status" value="1"/>
</dbReference>
<dbReference type="InterPro" id="IPR052715">
    <property type="entry name" value="RAYT_transposase"/>
</dbReference>
<dbReference type="GO" id="GO:0004803">
    <property type="term" value="F:transposase activity"/>
    <property type="evidence" value="ECO:0007669"/>
    <property type="project" value="InterPro"/>
</dbReference>
<dbReference type="GO" id="GO:0043565">
    <property type="term" value="F:sequence-specific DNA binding"/>
    <property type="evidence" value="ECO:0007669"/>
    <property type="project" value="TreeGrafter"/>
</dbReference>